<dbReference type="RefSeq" id="WP_066093576.1">
    <property type="nucleotide sequence ID" value="NZ_CP126114.1"/>
</dbReference>
<dbReference type="Proteomes" id="UP001178288">
    <property type="component" value="Chromosome"/>
</dbReference>
<proteinExistence type="predicted"/>
<reference evidence="1" key="1">
    <citation type="submission" date="2023-05" db="EMBL/GenBank/DDBJ databases">
        <title>Comparative genomics of Bacillaceae isolates and their secondary metabolite potential.</title>
        <authorList>
            <person name="Song L."/>
            <person name="Nielsen L.J."/>
            <person name="Mohite O."/>
            <person name="Xu X."/>
            <person name="Weber T."/>
            <person name="Kovacs A.T."/>
        </authorList>
    </citation>
    <scope>NUCLEOTIDE SEQUENCE</scope>
    <source>
        <strain evidence="1">XLM17</strain>
    </source>
</reference>
<dbReference type="AlphaFoldDB" id="A0AA95MPM6"/>
<protein>
    <submittedName>
        <fullName evidence="1">Uncharacterized protein</fullName>
    </submittedName>
</protein>
<accession>A0AA95MPM6</accession>
<name>A0AA95MPM6_9BACI</name>
<evidence type="ECO:0000313" key="1">
    <source>
        <dbReference type="EMBL" id="WHY86064.1"/>
    </source>
</evidence>
<organism evidence="1 2">
    <name type="scientific">Neobacillus novalis</name>
    <dbReference type="NCBI Taxonomy" id="220687"/>
    <lineage>
        <taxon>Bacteria</taxon>
        <taxon>Bacillati</taxon>
        <taxon>Bacillota</taxon>
        <taxon>Bacilli</taxon>
        <taxon>Bacillales</taxon>
        <taxon>Bacillaceae</taxon>
        <taxon>Neobacillus</taxon>
    </lineage>
</organism>
<dbReference type="EMBL" id="CP126114">
    <property type="protein sequence ID" value="WHY86064.1"/>
    <property type="molecule type" value="Genomic_DNA"/>
</dbReference>
<keyword evidence="2" id="KW-1185">Reference proteome</keyword>
<gene>
    <name evidence="1" type="ORF">QNH39_26410</name>
</gene>
<dbReference type="KEGG" id="nnv:QNH39_26410"/>
<sequence length="131" mass="15295">MNITSTLVTCVDNWLQNLYTKMYSHHTETYENTVEVHVQETSSPLTKTLVLRILINEEHKQVHIPNIFIPLNFHRQGIGFGLIKEILKVANVYRYELFIVDMTPSFYDRLLNRNAQPAGYDAVRIDTTTRL</sequence>
<evidence type="ECO:0000313" key="2">
    <source>
        <dbReference type="Proteomes" id="UP001178288"/>
    </source>
</evidence>